<dbReference type="InterPro" id="IPR056024">
    <property type="entry name" value="DUF7605"/>
</dbReference>
<evidence type="ECO:0000256" key="3">
    <source>
        <dbReference type="SAM" id="Phobius"/>
    </source>
</evidence>
<dbReference type="EMBL" id="DF933856">
    <property type="protein sequence ID" value="GAM43807.1"/>
    <property type="molecule type" value="Genomic_DNA"/>
</dbReference>
<evidence type="ECO:0000313" key="5">
    <source>
        <dbReference type="EMBL" id="GAM43807.1"/>
    </source>
</evidence>
<sequence>MVNASGIPRLRRFCRSILDETRLLETKKFLEKDLSSLLRSTELWANSTLDSEQDNISPLSFLENAEFKTIDNIVSTEEEVYDLFKTSILDFSSTQRNDWEIAASEKSREWFAWPSAKYDTWCMKNGNPSPQGSDHVNWNGEFIWKMRSELAIEWDIFEQEIPIIFKDLLRRLKKCLEDVGTYLGGLNPKLTEATRFHSQIFGKKFSLIEREFERDVSVIGNLILEPHEVSYIVREMLPTYRAASEISEGMDKAARQRVIVQGRIIDGKLFGDILQDLKVDMSSKLKGICEKVENALAETFESIHKDVKMILPDVQRDNVAAEERFKKQLGAEVRRLQAKHQEIIHTTSFTSYMLLAECTKYWQFILCLSILGGVSSAVITTVSIAVLSHWFQRRRALASGLCMAGSSAGGAVIPLILQALFARKGWKIAIRIIAFIALGCYTLGVIMVRGRLPGRSSKAMIDFRAFRSLRLCFLTVAVFSFEFIIFGCAALLPTYVRFAGMSTTVQFYSLTVLNSMSFMGRVLPGFAADQFGRFNVLLCLVLVTLVVMAAVWLPWGSHNDATLYAVVAIFGFSSGGWLSLAPVCAGQLCRTEEYGRYYGTIYFVAAFGVLLTVPASGVTLAFTLVHINDVAEVHVKALEPNILAGRYLVSSSGVIRWSHIVAILREKFSGEGWKLKGDAEGQGWNLDTMKAEKGLGLKSRGLDKVVGDTVEYQLRLLKNLKI</sequence>
<dbReference type="Pfam" id="PF07690">
    <property type="entry name" value="MFS_1"/>
    <property type="match status" value="1"/>
</dbReference>
<evidence type="ECO:0000313" key="6">
    <source>
        <dbReference type="Proteomes" id="UP000053095"/>
    </source>
</evidence>
<organism evidence="5 6">
    <name type="scientific">Talaromyces pinophilus</name>
    <name type="common">Penicillium pinophilum</name>
    <dbReference type="NCBI Taxonomy" id="128442"/>
    <lineage>
        <taxon>Eukaryota</taxon>
        <taxon>Fungi</taxon>
        <taxon>Dikarya</taxon>
        <taxon>Ascomycota</taxon>
        <taxon>Pezizomycotina</taxon>
        <taxon>Eurotiomycetes</taxon>
        <taxon>Eurotiomycetidae</taxon>
        <taxon>Eurotiales</taxon>
        <taxon>Trichocomaceae</taxon>
        <taxon>Talaromyces</taxon>
        <taxon>Talaromyces sect. Talaromyces</taxon>
    </lineage>
</organism>
<dbReference type="InterPro" id="IPR050327">
    <property type="entry name" value="Proton-linked_MCT"/>
</dbReference>
<evidence type="ECO:0000259" key="4">
    <source>
        <dbReference type="Pfam" id="PF24564"/>
    </source>
</evidence>
<dbReference type="Pfam" id="PF24564">
    <property type="entry name" value="DUF7605"/>
    <property type="match status" value="1"/>
</dbReference>
<feature type="transmembrane region" description="Helical" evidence="3">
    <location>
        <begin position="400"/>
        <end position="422"/>
    </location>
</feature>
<reference evidence="6" key="1">
    <citation type="journal article" date="2015" name="Genome Announc.">
        <title>Draft genome sequence of Talaromyces cellulolyticus strain Y-94, a source of lignocellulosic biomass-degrading enzymes.</title>
        <authorList>
            <person name="Fujii T."/>
            <person name="Koike H."/>
            <person name="Sawayama S."/>
            <person name="Yano S."/>
            <person name="Inoue H."/>
        </authorList>
    </citation>
    <scope>NUCLEOTIDE SEQUENCE [LARGE SCALE GENOMIC DNA]</scope>
    <source>
        <strain evidence="6">Y-94</strain>
    </source>
</reference>
<dbReference type="SUPFAM" id="SSF51735">
    <property type="entry name" value="NAD(P)-binding Rossmann-fold domains"/>
    <property type="match status" value="1"/>
</dbReference>
<feature type="transmembrane region" description="Helical" evidence="3">
    <location>
        <begin position="428"/>
        <end position="448"/>
    </location>
</feature>
<dbReference type="Proteomes" id="UP000053095">
    <property type="component" value="Unassembled WGS sequence"/>
</dbReference>
<protein>
    <recommendedName>
        <fullName evidence="4">DUF7605 domain-containing protein</fullName>
    </recommendedName>
</protein>
<dbReference type="Gene3D" id="1.20.1250.20">
    <property type="entry name" value="MFS general substrate transporter like domains"/>
    <property type="match status" value="1"/>
</dbReference>
<comment type="subcellular location">
    <subcellularLocation>
        <location evidence="1">Membrane</location>
        <topology evidence="1">Multi-pass membrane protein</topology>
    </subcellularLocation>
</comment>
<dbReference type="Gene3D" id="3.40.50.720">
    <property type="entry name" value="NAD(P)-binding Rossmann-like Domain"/>
    <property type="match status" value="1"/>
</dbReference>
<keyword evidence="3" id="KW-0472">Membrane</keyword>
<gene>
    <name evidence="5" type="ORF">TCE0_060f18920</name>
</gene>
<feature type="transmembrane region" description="Helical" evidence="3">
    <location>
        <begin position="561"/>
        <end position="580"/>
    </location>
</feature>
<keyword evidence="3" id="KW-1133">Transmembrane helix</keyword>
<proteinExistence type="inferred from homology"/>
<evidence type="ECO:0000256" key="2">
    <source>
        <dbReference type="ARBA" id="ARBA00006727"/>
    </source>
</evidence>
<feature type="transmembrane region" description="Helical" evidence="3">
    <location>
        <begin position="469"/>
        <end position="493"/>
    </location>
</feature>
<evidence type="ECO:0000256" key="1">
    <source>
        <dbReference type="ARBA" id="ARBA00004141"/>
    </source>
</evidence>
<dbReference type="PANTHER" id="PTHR11360:SF230">
    <property type="entry name" value="MONOCARBOXYLATE TRANSPORTER, PUTATIVE (AFU_ORTHOLOGUE AFUA_2G12790)-RELATED"/>
    <property type="match status" value="1"/>
</dbReference>
<dbReference type="InterPro" id="IPR036291">
    <property type="entry name" value="NAD(P)-bd_dom_sf"/>
</dbReference>
<keyword evidence="3" id="KW-0812">Transmembrane</keyword>
<feature type="transmembrane region" description="Helical" evidence="3">
    <location>
        <begin position="535"/>
        <end position="555"/>
    </location>
</feature>
<accession>A0A6V8HP74</accession>
<feature type="transmembrane region" description="Helical" evidence="3">
    <location>
        <begin position="361"/>
        <end position="388"/>
    </location>
</feature>
<feature type="transmembrane region" description="Helical" evidence="3">
    <location>
        <begin position="601"/>
        <end position="627"/>
    </location>
</feature>
<dbReference type="InterPro" id="IPR011701">
    <property type="entry name" value="MFS"/>
</dbReference>
<dbReference type="SUPFAM" id="SSF103473">
    <property type="entry name" value="MFS general substrate transporter"/>
    <property type="match status" value="1"/>
</dbReference>
<keyword evidence="6" id="KW-1185">Reference proteome</keyword>
<name>A0A6V8HP74_TALPI</name>
<dbReference type="PANTHER" id="PTHR11360">
    <property type="entry name" value="MONOCARBOXYLATE TRANSPORTER"/>
    <property type="match status" value="1"/>
</dbReference>
<feature type="domain" description="DUF7605" evidence="4">
    <location>
        <begin position="95"/>
        <end position="270"/>
    </location>
</feature>
<comment type="similarity">
    <text evidence="2">Belongs to the major facilitator superfamily. Monocarboxylate porter (TC 2.A.1.13) family.</text>
</comment>
<comment type="caution">
    <text evidence="5">The sequence shown here is derived from an EMBL/GenBank/DDBJ whole genome shotgun (WGS) entry which is preliminary data.</text>
</comment>
<dbReference type="InterPro" id="IPR036259">
    <property type="entry name" value="MFS_trans_sf"/>
</dbReference>
<feature type="transmembrane region" description="Helical" evidence="3">
    <location>
        <begin position="505"/>
        <end position="523"/>
    </location>
</feature>
<dbReference type="GO" id="GO:0016020">
    <property type="term" value="C:membrane"/>
    <property type="evidence" value="ECO:0007669"/>
    <property type="project" value="UniProtKB-SubCell"/>
</dbReference>
<dbReference type="GO" id="GO:0022857">
    <property type="term" value="F:transmembrane transporter activity"/>
    <property type="evidence" value="ECO:0007669"/>
    <property type="project" value="InterPro"/>
</dbReference>
<dbReference type="AlphaFoldDB" id="A0A6V8HP74"/>